<dbReference type="SUPFAM" id="SSF81271">
    <property type="entry name" value="TGS-like"/>
    <property type="match status" value="1"/>
</dbReference>
<dbReference type="CDD" id="cd05399">
    <property type="entry name" value="NT_Rel-Spo_like"/>
    <property type="match status" value="1"/>
</dbReference>
<dbReference type="FunFam" id="3.30.460.10:FF:000001">
    <property type="entry name" value="GTP pyrophosphokinase RelA"/>
    <property type="match status" value="1"/>
</dbReference>
<accession>A0A0S4MWK3</accession>
<dbReference type="EMBL" id="FAOP01000003">
    <property type="protein sequence ID" value="CUU02891.1"/>
    <property type="molecule type" value="Genomic_DNA"/>
</dbReference>
<proteinExistence type="inferred from homology"/>
<evidence type="ECO:0000259" key="3">
    <source>
        <dbReference type="PROSITE" id="PS51671"/>
    </source>
</evidence>
<dbReference type="InterPro" id="IPR004811">
    <property type="entry name" value="RelA/Spo_fam"/>
</dbReference>
<dbReference type="InterPro" id="IPR045600">
    <property type="entry name" value="RelA/SpoT_AH_RIS"/>
</dbReference>
<dbReference type="Pfam" id="PF13291">
    <property type="entry name" value="ACT_4"/>
    <property type="match status" value="1"/>
</dbReference>
<accession>A0A0P1LN09</accession>
<dbReference type="NCBIfam" id="TIGR00691">
    <property type="entry name" value="spoT_relA"/>
    <property type="match status" value="1"/>
</dbReference>
<dbReference type="InterPro" id="IPR002912">
    <property type="entry name" value="ACT_dom"/>
</dbReference>
<comment type="similarity">
    <text evidence="2">Belongs to the relA/spoT family.</text>
</comment>
<sequence length="732" mass="85014">MSTTMLVIQDKYQEKLKKLLEVCERNLKNFNSDLITRAFHFSYNAHKDNYRASGEPYFNHPYEVAMIVAKELPLDDISVASALLHDIVEDTSFTIEDIQAEFGDKIARIVDGLTKITGIFESDNRNVVEAENYRKLLIALSTDVRVILVKFADRLHNMRTLEYLPEHKRKRIAKETLEIYAPLAHRFGLGQIKWELEDLAFKYLNPEAYEDIARRVAQTRKQREEYIKEFAKPIEKALAERGFKFEINGRPKHLYSIYNKMIKRGKTFEEIYDLFAVRIILDTDDKNLCWTVYGIVTDIYRPVPERFKDYITNPKLNGYRSIHTTVIGPGGRMVEVQIRTRAMHEIAEKGLAAHWKYKENITETDKQFEQWVKWVRDILENQTDMSEFVEDLKLNLYQDEIYVFTPKGDLKVLPRGATPVDFAFEIHTEIGLRCIGAKVNGRIVPLDYKLKTGDQVEIITGKHRQPSRDWLNFVVTSKAKSQIRKWINEEKRKLADAGREIWEKKVKGKKKIHISDDELLKIVKELYKFDNLQKFYLAIAEGGIDIAEVVKKIEERQKHKEVVKPEEEVKGDVISEVLKPQKLITIDGTASDLLYTFAKCCHPVPGDEIIGFVTRGEGIKIHRKDCVNIERLRAKDEDRLIDVVWSAVLEGMVFPAGITIEGEDRPGMLKEITTVISDYRNTNIKMVNIETQNSLFRGIITVEVKDLEHLNVLIDKLRRIEGVYSVSRYQEK</sequence>
<dbReference type="Gene3D" id="3.30.70.260">
    <property type="match status" value="1"/>
</dbReference>
<name>A0A0P1LX14_9BACT</name>
<dbReference type="InterPro" id="IPR012676">
    <property type="entry name" value="TGS-like"/>
</dbReference>
<dbReference type="InterPro" id="IPR033655">
    <property type="entry name" value="TGS_RelA/SpoT"/>
</dbReference>
<evidence type="ECO:0000256" key="2">
    <source>
        <dbReference type="RuleBase" id="RU003847"/>
    </source>
</evidence>
<organism evidence="6 7">
    <name type="scientific">Candidatus Kryptonium thompsonii</name>
    <dbReference type="NCBI Taxonomy" id="1633631"/>
    <lineage>
        <taxon>Bacteria</taxon>
        <taxon>Pseudomonadati</taxon>
        <taxon>Candidatus Kryptoniota</taxon>
        <taxon>Candidatus Kryptonium</taxon>
    </lineage>
</organism>
<dbReference type="FunFam" id="3.10.20.30:FF:000002">
    <property type="entry name" value="GTP pyrophosphokinase (RelA/SpoT)"/>
    <property type="match status" value="1"/>
</dbReference>
<evidence type="ECO:0000259" key="4">
    <source>
        <dbReference type="PROSITE" id="PS51831"/>
    </source>
</evidence>
<dbReference type="Pfam" id="PF04607">
    <property type="entry name" value="RelA_SpoT"/>
    <property type="match status" value="1"/>
</dbReference>
<dbReference type="InterPro" id="IPR012675">
    <property type="entry name" value="Beta-grasp_dom_sf"/>
</dbReference>
<accession>A0A0P1LX14</accession>
<evidence type="ECO:0000313" key="6">
    <source>
        <dbReference type="EMBL" id="CUU02891.1"/>
    </source>
</evidence>
<dbReference type="PROSITE" id="PS51671">
    <property type="entry name" value="ACT"/>
    <property type="match status" value="1"/>
</dbReference>
<dbReference type="InterPro" id="IPR006674">
    <property type="entry name" value="HD_domain"/>
</dbReference>
<dbReference type="Pfam" id="PF19296">
    <property type="entry name" value="RelA_AH_RIS"/>
    <property type="match status" value="1"/>
</dbReference>
<dbReference type="InterPro" id="IPR045865">
    <property type="entry name" value="ACT-like_dom_sf"/>
</dbReference>
<dbReference type="Gene3D" id="3.30.460.10">
    <property type="entry name" value="Beta Polymerase, domain 2"/>
    <property type="match status" value="1"/>
</dbReference>
<dbReference type="SUPFAM" id="SSF55021">
    <property type="entry name" value="ACT-like"/>
    <property type="match status" value="1"/>
</dbReference>
<dbReference type="Pfam" id="PF02824">
    <property type="entry name" value="TGS"/>
    <property type="match status" value="1"/>
</dbReference>
<dbReference type="GO" id="GO:0015949">
    <property type="term" value="P:nucleobase-containing small molecule interconversion"/>
    <property type="evidence" value="ECO:0007669"/>
    <property type="project" value="UniProtKB-ARBA"/>
</dbReference>
<dbReference type="Proteomes" id="UP000182011">
    <property type="component" value="Unassembled WGS sequence"/>
</dbReference>
<dbReference type="Pfam" id="PF13328">
    <property type="entry name" value="HD_4"/>
    <property type="match status" value="1"/>
</dbReference>
<accession>A0A0P1LFT6</accession>
<dbReference type="GO" id="GO:0015969">
    <property type="term" value="P:guanosine tetraphosphate metabolic process"/>
    <property type="evidence" value="ECO:0007669"/>
    <property type="project" value="InterPro"/>
</dbReference>
<accession>A0A0P1L9B0</accession>
<dbReference type="InterPro" id="IPR003607">
    <property type="entry name" value="HD/PDEase_dom"/>
</dbReference>
<dbReference type="RefSeq" id="WP_075427147.1">
    <property type="nucleotide sequence ID" value="NZ_CZVL01000013.1"/>
</dbReference>
<dbReference type="SMART" id="SM00954">
    <property type="entry name" value="RelA_SpoT"/>
    <property type="match status" value="1"/>
</dbReference>
<reference evidence="6 7" key="1">
    <citation type="submission" date="2015-11" db="EMBL/GenBank/DDBJ databases">
        <authorList>
            <person name="Zhang Y."/>
            <person name="Guo Z."/>
        </authorList>
    </citation>
    <scope>NUCLEOTIDE SEQUENCE [LARGE SCALE GENOMIC DNA]</scope>
    <source>
        <strain evidence="6">JGI-4</strain>
    </source>
</reference>
<evidence type="ECO:0000256" key="1">
    <source>
        <dbReference type="ARBA" id="ARBA00025704"/>
    </source>
</evidence>
<dbReference type="PANTHER" id="PTHR21262">
    <property type="entry name" value="GUANOSINE-3',5'-BIS DIPHOSPHATE 3'-PYROPHOSPHOHYDROLASE"/>
    <property type="match status" value="1"/>
</dbReference>
<dbReference type="STRING" id="1633631.GCA_001442925_00630"/>
<comment type="pathway">
    <text evidence="1">Purine metabolism.</text>
</comment>
<dbReference type="FunFam" id="1.10.3210.10:FF:000001">
    <property type="entry name" value="GTP pyrophosphokinase RelA"/>
    <property type="match status" value="1"/>
</dbReference>
<comment type="function">
    <text evidence="2">In eubacteria ppGpp (guanosine 3'-diphosphate 5'-diphosphate) is a mediator of the stringent response that coordinates a variety of cellular activities in response to changes in nutritional abundance.</text>
</comment>
<feature type="domain" description="HD" evidence="4">
    <location>
        <begin position="57"/>
        <end position="158"/>
    </location>
</feature>
<dbReference type="InterPro" id="IPR004095">
    <property type="entry name" value="TGS"/>
</dbReference>
<dbReference type="PROSITE" id="PS51831">
    <property type="entry name" value="HD"/>
    <property type="match status" value="1"/>
</dbReference>
<dbReference type="Gene3D" id="1.10.3210.10">
    <property type="entry name" value="Hypothetical protein af1432"/>
    <property type="match status" value="1"/>
</dbReference>
<evidence type="ECO:0000259" key="5">
    <source>
        <dbReference type="PROSITE" id="PS51880"/>
    </source>
</evidence>
<dbReference type="CDD" id="cd00077">
    <property type="entry name" value="HDc"/>
    <property type="match status" value="1"/>
</dbReference>
<dbReference type="SUPFAM" id="SSF81301">
    <property type="entry name" value="Nucleotidyltransferase"/>
    <property type="match status" value="1"/>
</dbReference>
<evidence type="ECO:0000313" key="7">
    <source>
        <dbReference type="Proteomes" id="UP000182011"/>
    </source>
</evidence>
<keyword evidence="6" id="KW-0808">Transferase</keyword>
<gene>
    <name evidence="6" type="ORF">JGI4_00630</name>
</gene>
<dbReference type="InterPro" id="IPR007685">
    <property type="entry name" value="RelA_SpoT"/>
</dbReference>
<dbReference type="PANTHER" id="PTHR21262:SF31">
    <property type="entry name" value="GTP PYROPHOSPHOKINASE"/>
    <property type="match status" value="1"/>
</dbReference>
<dbReference type="SUPFAM" id="SSF109604">
    <property type="entry name" value="HD-domain/PDEase-like"/>
    <property type="match status" value="1"/>
</dbReference>
<dbReference type="GO" id="GO:0005886">
    <property type="term" value="C:plasma membrane"/>
    <property type="evidence" value="ECO:0007669"/>
    <property type="project" value="TreeGrafter"/>
</dbReference>
<dbReference type="InterPro" id="IPR043519">
    <property type="entry name" value="NT_sf"/>
</dbReference>
<protein>
    <submittedName>
        <fullName evidence="6">GTP pyrophosphokinase</fullName>
    </submittedName>
</protein>
<dbReference type="PROSITE" id="PS51880">
    <property type="entry name" value="TGS"/>
    <property type="match status" value="1"/>
</dbReference>
<dbReference type="AlphaFoldDB" id="A0A0P1LX14"/>
<feature type="domain" description="ACT" evidence="3">
    <location>
        <begin position="657"/>
        <end position="731"/>
    </location>
</feature>
<dbReference type="CDD" id="cd01668">
    <property type="entry name" value="TGS_RSH"/>
    <property type="match status" value="1"/>
</dbReference>
<dbReference type="SMART" id="SM00471">
    <property type="entry name" value="HDc"/>
    <property type="match status" value="1"/>
</dbReference>
<dbReference type="CDD" id="cd04876">
    <property type="entry name" value="ACT_RelA-SpoT"/>
    <property type="match status" value="1"/>
</dbReference>
<dbReference type="Gene3D" id="3.10.20.30">
    <property type="match status" value="1"/>
</dbReference>
<keyword evidence="6" id="KW-0418">Kinase</keyword>
<dbReference type="GO" id="GO:0016301">
    <property type="term" value="F:kinase activity"/>
    <property type="evidence" value="ECO:0007669"/>
    <property type="project" value="UniProtKB-KW"/>
</dbReference>
<feature type="domain" description="TGS" evidence="5">
    <location>
        <begin position="399"/>
        <end position="460"/>
    </location>
</feature>